<dbReference type="Pfam" id="PF01734">
    <property type="entry name" value="Patatin"/>
    <property type="match status" value="1"/>
</dbReference>
<accession>A0A5E4PK33</accession>
<gene>
    <name evidence="6" type="ORF">AQUSIP_22520</name>
</gene>
<reference evidence="6 7" key="1">
    <citation type="submission" date="2019-08" db="EMBL/GenBank/DDBJ databases">
        <authorList>
            <person name="Guy L."/>
        </authorList>
    </citation>
    <scope>NUCLEOTIDE SEQUENCE [LARGE SCALE GENOMIC DNA]</scope>
    <source>
        <strain evidence="6 7">SGT-108</strain>
    </source>
</reference>
<dbReference type="PANTHER" id="PTHR14226">
    <property type="entry name" value="NEUROPATHY TARGET ESTERASE/SWISS CHEESE D.MELANOGASTER"/>
    <property type="match status" value="1"/>
</dbReference>
<feature type="short sequence motif" description="DGA/G" evidence="4">
    <location>
        <begin position="197"/>
        <end position="199"/>
    </location>
</feature>
<feature type="active site" description="Proton acceptor" evidence="4">
    <location>
        <position position="197"/>
    </location>
</feature>
<dbReference type="SUPFAM" id="SSF52151">
    <property type="entry name" value="FabD/lysophospholipase-like"/>
    <property type="match status" value="1"/>
</dbReference>
<feature type="short sequence motif" description="GXGXXG" evidence="4">
    <location>
        <begin position="15"/>
        <end position="20"/>
    </location>
</feature>
<dbReference type="RefSeq" id="WP_232051889.1">
    <property type="nucleotide sequence ID" value="NZ_LR699119.1"/>
</dbReference>
<dbReference type="InterPro" id="IPR050301">
    <property type="entry name" value="NTE"/>
</dbReference>
<dbReference type="AlphaFoldDB" id="A0A5E4PK33"/>
<keyword evidence="7" id="KW-1185">Reference proteome</keyword>
<dbReference type="InterPro" id="IPR016035">
    <property type="entry name" value="Acyl_Trfase/lysoPLipase"/>
</dbReference>
<evidence type="ECO:0000256" key="2">
    <source>
        <dbReference type="ARBA" id="ARBA00022963"/>
    </source>
</evidence>
<dbReference type="PROSITE" id="PS51635">
    <property type="entry name" value="PNPLA"/>
    <property type="match status" value="1"/>
</dbReference>
<sequence>MNAGEKKLVNLALQGGGTHGAFSWGILDKFLELDLLSIHAVSATSAGSMNAVVLAQGMMEGGSQGARQLLYEFWHAVGMSGQQMGFTAKLPADFLLAPFLSAPIEFYVFNAMTNVFSPYQFNPLNYHPVREILKNLIDIKKLKKHSSIKLFLGATNVKSGKIRIFNTDELSIDAVLASACLPKLFQAVEIDNEYYWDGGYLGNPAIFPLIYNTHVKDIIILHTVPIVRESVPCTVMEIDMRLREISFNSSLMREMRAIAFVSRLIDDGWIKDKFRNKLKKLYIHCLRADQSLKEFPRESVFVPDWNFLVRLRDLGRAAAQAWLKENYSFIGIKSTIDFNEWL</sequence>
<dbReference type="GO" id="GO:0016787">
    <property type="term" value="F:hydrolase activity"/>
    <property type="evidence" value="ECO:0007669"/>
    <property type="project" value="UniProtKB-UniRule"/>
</dbReference>
<dbReference type="EMBL" id="LR699119">
    <property type="protein sequence ID" value="VVC76925.1"/>
    <property type="molecule type" value="Genomic_DNA"/>
</dbReference>
<dbReference type="Gene3D" id="3.40.1090.10">
    <property type="entry name" value="Cytosolic phospholipase A2 catalytic domain"/>
    <property type="match status" value="2"/>
</dbReference>
<keyword evidence="1 4" id="KW-0378">Hydrolase</keyword>
<organism evidence="6 7">
    <name type="scientific">Aquicella siphonis</name>
    <dbReference type="NCBI Taxonomy" id="254247"/>
    <lineage>
        <taxon>Bacteria</taxon>
        <taxon>Pseudomonadati</taxon>
        <taxon>Pseudomonadota</taxon>
        <taxon>Gammaproteobacteria</taxon>
        <taxon>Legionellales</taxon>
        <taxon>Coxiellaceae</taxon>
        <taxon>Aquicella</taxon>
    </lineage>
</organism>
<evidence type="ECO:0000256" key="3">
    <source>
        <dbReference type="ARBA" id="ARBA00023098"/>
    </source>
</evidence>
<evidence type="ECO:0000256" key="1">
    <source>
        <dbReference type="ARBA" id="ARBA00022801"/>
    </source>
</evidence>
<evidence type="ECO:0000313" key="7">
    <source>
        <dbReference type="Proteomes" id="UP000324194"/>
    </source>
</evidence>
<name>A0A5E4PK33_9COXI</name>
<dbReference type="InterPro" id="IPR002641">
    <property type="entry name" value="PNPLA_dom"/>
</dbReference>
<dbReference type="KEGG" id="asip:AQUSIP_22520"/>
<dbReference type="PANTHER" id="PTHR14226:SF78">
    <property type="entry name" value="SLR0060 PROTEIN"/>
    <property type="match status" value="1"/>
</dbReference>
<protein>
    <recommendedName>
        <fullName evidence="5">PNPLA domain-containing protein</fullName>
    </recommendedName>
</protein>
<evidence type="ECO:0000259" key="5">
    <source>
        <dbReference type="PROSITE" id="PS51635"/>
    </source>
</evidence>
<comment type="caution">
    <text evidence="4">Lacks conserved residue(s) required for the propagation of feature annotation.</text>
</comment>
<evidence type="ECO:0000313" key="6">
    <source>
        <dbReference type="EMBL" id="VVC76925.1"/>
    </source>
</evidence>
<feature type="active site" description="Nucleophile" evidence="4">
    <location>
        <position position="45"/>
    </location>
</feature>
<keyword evidence="3 4" id="KW-0443">Lipid metabolism</keyword>
<dbReference type="GO" id="GO:0016042">
    <property type="term" value="P:lipid catabolic process"/>
    <property type="evidence" value="ECO:0007669"/>
    <property type="project" value="UniProtKB-UniRule"/>
</dbReference>
<keyword evidence="2 4" id="KW-0442">Lipid degradation</keyword>
<feature type="domain" description="PNPLA" evidence="5">
    <location>
        <begin position="11"/>
        <end position="210"/>
    </location>
</feature>
<evidence type="ECO:0000256" key="4">
    <source>
        <dbReference type="PROSITE-ProRule" id="PRU01161"/>
    </source>
</evidence>
<proteinExistence type="predicted"/>
<dbReference type="Proteomes" id="UP000324194">
    <property type="component" value="Chromosome 1"/>
</dbReference>